<evidence type="ECO:0000256" key="1">
    <source>
        <dbReference type="SAM" id="Phobius"/>
    </source>
</evidence>
<dbReference type="OrthoDB" id="9788155at2"/>
<dbReference type="Proteomes" id="UP000095230">
    <property type="component" value="Unassembled WGS sequence"/>
</dbReference>
<dbReference type="PANTHER" id="PTHR40572:SF1">
    <property type="entry name" value="PROTEIN BAX"/>
    <property type="match status" value="1"/>
</dbReference>
<dbReference type="STRING" id="23.BEL05_04775"/>
<dbReference type="RefSeq" id="WP_069672116.1">
    <property type="nucleotide sequence ID" value="NZ_MCBT01000048.1"/>
</dbReference>
<keyword evidence="1" id="KW-1133">Transmembrane helix</keyword>
<dbReference type="InterPro" id="IPR053195">
    <property type="entry name" value="Bax-like"/>
</dbReference>
<proteinExistence type="predicted"/>
<keyword evidence="1" id="KW-0812">Transmembrane</keyword>
<sequence length="275" mass="31055">MKTGRINTVILSLGIVVLLILMVKLFLIDAQQEQSHSLGKLKKNKAQYSAIPDFAAIPDIGEKKQAFFDYLRPAITHHNAIIQDERKFLLATQAHLNEGLSVSEAESFRVQQIASKYQYSLRSVSNDTLETLLMRVDTIPENMVLIQAANETGWGSSRFAREGMNFFGQWCFKKGCGLVPQSRTKGLSHEVAVFKSVDDSVGAYMRNLNSNAAYGLLRSIRADLRAQGKPVKAEDLVYGLMHYSERQEAYIDELLEMLRHNNQYLVENNEQRPAV</sequence>
<feature type="transmembrane region" description="Helical" evidence="1">
    <location>
        <begin position="6"/>
        <end position="27"/>
    </location>
</feature>
<dbReference type="GO" id="GO:0004040">
    <property type="term" value="F:amidase activity"/>
    <property type="evidence" value="ECO:0007669"/>
    <property type="project" value="InterPro"/>
</dbReference>
<protein>
    <submittedName>
        <fullName evidence="3">Glucosaminidase</fullName>
    </submittedName>
</protein>
<dbReference type="Pfam" id="PF01832">
    <property type="entry name" value="Glucosaminidase"/>
    <property type="match status" value="1"/>
</dbReference>
<evidence type="ECO:0000313" key="3">
    <source>
        <dbReference type="EMBL" id="OEG72295.1"/>
    </source>
</evidence>
<reference evidence="3 4" key="1">
    <citation type="submission" date="2016-07" db="EMBL/GenBank/DDBJ databases">
        <title>Whole-genome of two Shewanella species isolated from a digestive organ of sea cucumber Apostichopus japonicus Selenka 1867.</title>
        <authorList>
            <person name="Hong H.-H."/>
            <person name="Choi H."/>
            <person name="Cheon S."/>
            <person name="Oh J.-S."/>
            <person name="Lee H.-G."/>
            <person name="Park C."/>
        </authorList>
    </citation>
    <scope>NUCLEOTIDE SEQUENCE [LARGE SCALE GENOMIC DNA]</scope>
    <source>
        <strain evidence="3 4">CSB03KR</strain>
    </source>
</reference>
<accession>A0A1E5IP61</accession>
<dbReference type="EMBL" id="MCBT01000048">
    <property type="protein sequence ID" value="OEG72295.1"/>
    <property type="molecule type" value="Genomic_DNA"/>
</dbReference>
<dbReference type="PANTHER" id="PTHR40572">
    <property type="entry name" value="PROTEIN BAX"/>
    <property type="match status" value="1"/>
</dbReference>
<dbReference type="InterPro" id="IPR002901">
    <property type="entry name" value="MGlyc_endo_b_GlcNAc-like_dom"/>
</dbReference>
<organism evidence="3 4">
    <name type="scientific">Shewanella colwelliana</name>
    <name type="common">Alteromonas colwelliana</name>
    <dbReference type="NCBI Taxonomy" id="23"/>
    <lineage>
        <taxon>Bacteria</taxon>
        <taxon>Pseudomonadati</taxon>
        <taxon>Pseudomonadota</taxon>
        <taxon>Gammaproteobacteria</taxon>
        <taxon>Alteromonadales</taxon>
        <taxon>Shewanellaceae</taxon>
        <taxon>Shewanella</taxon>
    </lineage>
</organism>
<evidence type="ECO:0000313" key="4">
    <source>
        <dbReference type="Proteomes" id="UP000095230"/>
    </source>
</evidence>
<evidence type="ECO:0000259" key="2">
    <source>
        <dbReference type="Pfam" id="PF01832"/>
    </source>
</evidence>
<comment type="caution">
    <text evidence="3">The sequence shown here is derived from an EMBL/GenBank/DDBJ whole genome shotgun (WGS) entry which is preliminary data.</text>
</comment>
<keyword evidence="1" id="KW-0472">Membrane</keyword>
<feature type="domain" description="Mannosyl-glycoprotein endo-beta-N-acetylglucosamidase-like" evidence="2">
    <location>
        <begin position="138"/>
        <end position="262"/>
    </location>
</feature>
<dbReference type="AlphaFoldDB" id="A0A1E5IP61"/>
<dbReference type="Gene3D" id="1.10.530.10">
    <property type="match status" value="1"/>
</dbReference>
<gene>
    <name evidence="3" type="ORF">BEL05_04775</name>
</gene>
<name>A0A1E5IP61_SHECO</name>